<dbReference type="PANTHER" id="PTHR46948">
    <property type="entry name" value="RIBONUCLEASE P PROTEIN SUBUNIT P38"/>
    <property type="match status" value="1"/>
</dbReference>
<feature type="region of interest" description="Disordered" evidence="1">
    <location>
        <begin position="142"/>
        <end position="161"/>
    </location>
</feature>
<dbReference type="GO" id="GO:0005655">
    <property type="term" value="C:nucleolar ribonuclease P complex"/>
    <property type="evidence" value="ECO:0007669"/>
    <property type="project" value="InterPro"/>
</dbReference>
<reference evidence="2" key="1">
    <citation type="journal article" date="2016" name="Ticks Tick Borne Dis.">
        <title>De novo assembly and annotation of the salivary gland transcriptome of Rhipicephalus appendiculatus male and female ticks during blood feeding.</title>
        <authorList>
            <person name="de Castro M.H."/>
            <person name="de Klerk D."/>
            <person name="Pienaar R."/>
            <person name="Latif A.A."/>
            <person name="Rees D.J."/>
            <person name="Mans B.J."/>
        </authorList>
    </citation>
    <scope>NUCLEOTIDE SEQUENCE</scope>
    <source>
        <tissue evidence="2">Salivary glands</tissue>
    </source>
</reference>
<name>A0A131YVS6_RHIAP</name>
<dbReference type="SUPFAM" id="SSF55315">
    <property type="entry name" value="L30e-like"/>
    <property type="match status" value="1"/>
</dbReference>
<dbReference type="InterPro" id="IPR042848">
    <property type="entry name" value="Rpp38"/>
</dbReference>
<dbReference type="InterPro" id="IPR029064">
    <property type="entry name" value="Ribosomal_eL30-like_sf"/>
</dbReference>
<dbReference type="AlphaFoldDB" id="A0A131YVS6"/>
<evidence type="ECO:0000313" key="2">
    <source>
        <dbReference type="EMBL" id="JAP83284.1"/>
    </source>
</evidence>
<dbReference type="GO" id="GO:0000172">
    <property type="term" value="C:ribonuclease MRP complex"/>
    <property type="evidence" value="ECO:0007669"/>
    <property type="project" value="InterPro"/>
</dbReference>
<sequence length="310" mass="33279">MPKAPKARKKILLAAPVSTRWPTIDDEGRSRLLERFRSMTAPLDPTKLSYLVLGLNGAARALEQDQLSVLLLNSSADPPRLLHGLIKLARNKNTPVLCASELHEWVPSVRILLALGLRRTAPATKSVDDFLKAVRLNAGTYPDKASGNDSTLASKNQNETVDKPCAEVTSAVPVGRVSEPSVRVEGKTSEIEEASAPFSEEAAFTKTKDTYEVQLGIVSSETCATEGRGASSVAVDIELPEEGGLGFPDYDFDSVVEVVESPSCAPQKTKAVAVPRTVQASCLVKANIKQVLPKGKTKAKKKRGIIKAIK</sequence>
<protein>
    <submittedName>
        <fullName evidence="2">Uncharacterized protein</fullName>
    </submittedName>
</protein>
<dbReference type="GO" id="GO:0001650">
    <property type="term" value="C:fibrillar center"/>
    <property type="evidence" value="ECO:0007669"/>
    <property type="project" value="TreeGrafter"/>
</dbReference>
<accession>A0A131YVS6</accession>
<feature type="compositionally biased region" description="Polar residues" evidence="1">
    <location>
        <begin position="147"/>
        <end position="159"/>
    </location>
</feature>
<dbReference type="GO" id="GO:0004526">
    <property type="term" value="F:ribonuclease P activity"/>
    <property type="evidence" value="ECO:0007669"/>
    <property type="project" value="TreeGrafter"/>
</dbReference>
<evidence type="ECO:0000256" key="1">
    <source>
        <dbReference type="SAM" id="MobiDB-lite"/>
    </source>
</evidence>
<dbReference type="GO" id="GO:0001682">
    <property type="term" value="P:tRNA 5'-leader removal"/>
    <property type="evidence" value="ECO:0007669"/>
    <property type="project" value="InterPro"/>
</dbReference>
<dbReference type="PANTHER" id="PTHR46948:SF1">
    <property type="entry name" value="RIBONUCLEASE P PROTEIN SUBUNIT P38"/>
    <property type="match status" value="1"/>
</dbReference>
<dbReference type="GO" id="GO:0033204">
    <property type="term" value="F:ribonuclease P RNA binding"/>
    <property type="evidence" value="ECO:0007669"/>
    <property type="project" value="TreeGrafter"/>
</dbReference>
<organism evidence="2">
    <name type="scientific">Rhipicephalus appendiculatus</name>
    <name type="common">Brown ear tick</name>
    <dbReference type="NCBI Taxonomy" id="34631"/>
    <lineage>
        <taxon>Eukaryota</taxon>
        <taxon>Metazoa</taxon>
        <taxon>Ecdysozoa</taxon>
        <taxon>Arthropoda</taxon>
        <taxon>Chelicerata</taxon>
        <taxon>Arachnida</taxon>
        <taxon>Acari</taxon>
        <taxon>Parasitiformes</taxon>
        <taxon>Ixodida</taxon>
        <taxon>Ixodoidea</taxon>
        <taxon>Ixodidae</taxon>
        <taxon>Rhipicephalinae</taxon>
        <taxon>Rhipicephalus</taxon>
        <taxon>Rhipicephalus</taxon>
    </lineage>
</organism>
<proteinExistence type="predicted"/>
<dbReference type="EMBL" id="GEDV01005273">
    <property type="protein sequence ID" value="JAP83284.1"/>
    <property type="molecule type" value="Transcribed_RNA"/>
</dbReference>